<comment type="cofactor">
    <cofactor evidence="6">
        <name>FMN</name>
        <dbReference type="ChEBI" id="CHEBI:58210"/>
    </cofactor>
    <text evidence="6">Binds 1 FMN per subunit.</text>
</comment>
<proteinExistence type="inferred from homology"/>
<accession>A0AAF0GQT6</accession>
<keyword evidence="2 6" id="KW-0288">FMN</keyword>
<comment type="caution">
    <text evidence="6">Lacks conserved residue(s) required for the propagation of feature annotation.</text>
</comment>
<evidence type="ECO:0000256" key="3">
    <source>
        <dbReference type="ARBA" id="ARBA00023002"/>
    </source>
</evidence>
<dbReference type="InterPro" id="IPR023048">
    <property type="entry name" value="NADH:quinone_OxRdtase_FMN_depd"/>
</dbReference>
<dbReference type="Pfam" id="PF02525">
    <property type="entry name" value="Flavodoxin_2"/>
    <property type="match status" value="1"/>
</dbReference>
<dbReference type="Gene3D" id="3.40.50.360">
    <property type="match status" value="1"/>
</dbReference>
<comment type="catalytic activity">
    <reaction evidence="5">
        <text>N,N-dimethyl-1,4-phenylenediamine + anthranilate + 2 NAD(+) = 2-(4-dimethylaminophenyl)diazenylbenzoate + 2 NADH + 2 H(+)</text>
        <dbReference type="Rhea" id="RHEA:55872"/>
        <dbReference type="ChEBI" id="CHEBI:15378"/>
        <dbReference type="ChEBI" id="CHEBI:15783"/>
        <dbReference type="ChEBI" id="CHEBI:16567"/>
        <dbReference type="ChEBI" id="CHEBI:57540"/>
        <dbReference type="ChEBI" id="CHEBI:57945"/>
        <dbReference type="ChEBI" id="CHEBI:71579"/>
        <dbReference type="EC" id="1.7.1.17"/>
    </reaction>
    <physiologicalReaction direction="right-to-left" evidence="5">
        <dbReference type="Rhea" id="RHEA:55874"/>
    </physiologicalReaction>
</comment>
<evidence type="ECO:0000256" key="6">
    <source>
        <dbReference type="HAMAP-Rule" id="MF_01216"/>
    </source>
</evidence>
<evidence type="ECO:0000256" key="5">
    <source>
        <dbReference type="ARBA" id="ARBA00048542"/>
    </source>
</evidence>
<feature type="domain" description="Flavodoxin-like fold" evidence="7">
    <location>
        <begin position="3"/>
        <end position="222"/>
    </location>
</feature>
<dbReference type="InterPro" id="IPR029039">
    <property type="entry name" value="Flavoprotein-like_sf"/>
</dbReference>
<evidence type="ECO:0000259" key="7">
    <source>
        <dbReference type="Pfam" id="PF02525"/>
    </source>
</evidence>
<dbReference type="SUPFAM" id="SSF52218">
    <property type="entry name" value="Flavoproteins"/>
    <property type="match status" value="1"/>
</dbReference>
<dbReference type="EC" id="1.6.5.-" evidence="6"/>
<comment type="function">
    <text evidence="6">Also exhibits azoreductase activity. Catalyzes the reductive cleavage of the azo bond in aromatic azo compounds to the corresponding amines.</text>
</comment>
<protein>
    <recommendedName>
        <fullName evidence="6">FMN dependent NADH:quinone oxidoreductase</fullName>
        <ecNumber evidence="6">1.6.5.-</ecNumber>
    </recommendedName>
    <alternativeName>
        <fullName evidence="6">Azo-dye reductase</fullName>
    </alternativeName>
    <alternativeName>
        <fullName evidence="6">FMN-dependent NADH-azo compound oxidoreductase</fullName>
    </alternativeName>
    <alternativeName>
        <fullName evidence="6">FMN-dependent NADH-azoreductase</fullName>
        <ecNumber evidence="6">1.7.1.17</ecNumber>
    </alternativeName>
</protein>
<reference evidence="8" key="1">
    <citation type="submission" date="2023-04" db="EMBL/GenBank/DDBJ databases">
        <title>Novel strain of Lactilactobacillus sakei and use thereof.</title>
        <authorList>
            <person name="Kim S.Y."/>
        </authorList>
    </citation>
    <scope>NUCLEOTIDE SEQUENCE</scope>
    <source>
        <strain evidence="8">HUP1</strain>
    </source>
</reference>
<keyword evidence="4 6" id="KW-0520">NAD</keyword>
<dbReference type="GO" id="GO:0010181">
    <property type="term" value="F:FMN binding"/>
    <property type="evidence" value="ECO:0007669"/>
    <property type="project" value="UniProtKB-UniRule"/>
</dbReference>
<sequence length="228" mass="26005">MSTLLVIQAHPHVEKSLSLAVGTRFVETYRQTHPDDQIIIRDLYTEAGVPPLNDMTMAAWRKQKFDEPMTEAEKILLQQHADWLDEFIKADKYVFINPMYNHFLPAEMKQYLDLTAVAHKTFKYTPNGSVGLLEGKKAIHIQAAGSVYHAGGKWGIVKFLFRRLFKIKSNESSALMDLGDMYLTNMLKFYGVNQVEHVYIEGADAHADQREQILARALTEATTKAKVF</sequence>
<keyword evidence="1 6" id="KW-0285">Flavoprotein</keyword>
<dbReference type="HAMAP" id="MF_01216">
    <property type="entry name" value="Azoreductase_type1"/>
    <property type="match status" value="1"/>
</dbReference>
<evidence type="ECO:0000313" key="9">
    <source>
        <dbReference type="Proteomes" id="UP001179858"/>
    </source>
</evidence>
<dbReference type="GO" id="GO:0016655">
    <property type="term" value="F:oxidoreductase activity, acting on NAD(P)H, quinone or similar compound as acceptor"/>
    <property type="evidence" value="ECO:0007669"/>
    <property type="project" value="InterPro"/>
</dbReference>
<keyword evidence="3 6" id="KW-0560">Oxidoreductase</keyword>
<dbReference type="GO" id="GO:0016652">
    <property type="term" value="F:oxidoreductase activity, acting on NAD(P)H as acceptor"/>
    <property type="evidence" value="ECO:0007669"/>
    <property type="project" value="UniProtKB-UniRule"/>
</dbReference>
<feature type="binding site" evidence="6">
    <location>
        <begin position="16"/>
        <end position="18"/>
    </location>
    <ligand>
        <name>FMN</name>
        <dbReference type="ChEBI" id="CHEBI:58210"/>
    </ligand>
</feature>
<dbReference type="EMBL" id="CP122959">
    <property type="protein sequence ID" value="WGI19371.1"/>
    <property type="molecule type" value="Genomic_DNA"/>
</dbReference>
<comment type="catalytic activity">
    <reaction evidence="6">
        <text>2 a quinone + NADH + H(+) = 2 a 1,4-benzosemiquinone + NAD(+)</text>
        <dbReference type="Rhea" id="RHEA:65952"/>
        <dbReference type="ChEBI" id="CHEBI:15378"/>
        <dbReference type="ChEBI" id="CHEBI:57540"/>
        <dbReference type="ChEBI" id="CHEBI:57945"/>
        <dbReference type="ChEBI" id="CHEBI:132124"/>
        <dbReference type="ChEBI" id="CHEBI:134225"/>
    </reaction>
</comment>
<dbReference type="InterPro" id="IPR050104">
    <property type="entry name" value="FMN-dep_NADH:Q_OxRdtase_AzoR1"/>
</dbReference>
<evidence type="ECO:0000313" key="8">
    <source>
        <dbReference type="EMBL" id="WGI19371.1"/>
    </source>
</evidence>
<dbReference type="AlphaFoldDB" id="A0AAF0GQT6"/>
<comment type="function">
    <text evidence="6">Quinone reductase that provides resistance to thiol-specific stress caused by electrophilic quinones.</text>
</comment>
<dbReference type="EC" id="1.7.1.17" evidence="6"/>
<dbReference type="RefSeq" id="WP_280103005.1">
    <property type="nucleotide sequence ID" value="NZ_CP122959.1"/>
</dbReference>
<gene>
    <name evidence="6" type="primary">azoR</name>
    <name evidence="8" type="ORF">QBD03_01090</name>
</gene>
<evidence type="ECO:0000256" key="2">
    <source>
        <dbReference type="ARBA" id="ARBA00022643"/>
    </source>
</evidence>
<dbReference type="PANTHER" id="PTHR43741:SF7">
    <property type="entry name" value="FMN-DEPENDENT NADH:QUINONE OXIDOREDUCTASE"/>
    <property type="match status" value="1"/>
</dbReference>
<dbReference type="GO" id="GO:0009055">
    <property type="term" value="F:electron transfer activity"/>
    <property type="evidence" value="ECO:0007669"/>
    <property type="project" value="UniProtKB-UniRule"/>
</dbReference>
<dbReference type="Proteomes" id="UP001179858">
    <property type="component" value="Chromosome"/>
</dbReference>
<comment type="similarity">
    <text evidence="6">Belongs to the azoreductase type 1 family.</text>
</comment>
<dbReference type="InterPro" id="IPR003680">
    <property type="entry name" value="Flavodoxin_fold"/>
</dbReference>
<evidence type="ECO:0000256" key="1">
    <source>
        <dbReference type="ARBA" id="ARBA00022630"/>
    </source>
</evidence>
<comment type="subunit">
    <text evidence="6">Homodimer.</text>
</comment>
<dbReference type="PANTHER" id="PTHR43741">
    <property type="entry name" value="FMN-DEPENDENT NADH-AZOREDUCTASE 1"/>
    <property type="match status" value="1"/>
</dbReference>
<organism evidence="8 9">
    <name type="scientific">Latilactobacillus sakei</name>
    <name type="common">Lactobacillus sakei</name>
    <dbReference type="NCBI Taxonomy" id="1599"/>
    <lineage>
        <taxon>Bacteria</taxon>
        <taxon>Bacillati</taxon>
        <taxon>Bacillota</taxon>
        <taxon>Bacilli</taxon>
        <taxon>Lactobacillales</taxon>
        <taxon>Lactobacillaceae</taxon>
        <taxon>Latilactobacillus</taxon>
    </lineage>
</organism>
<evidence type="ECO:0000256" key="4">
    <source>
        <dbReference type="ARBA" id="ARBA00023027"/>
    </source>
</evidence>
<name>A0AAF0GQT6_LATSK</name>